<dbReference type="PANTHER" id="PTHR30313">
    <property type="entry name" value="DNA PRIMASE"/>
    <property type="match status" value="1"/>
</dbReference>
<keyword evidence="2" id="KW-0863">Zinc-finger</keyword>
<evidence type="ECO:0000256" key="3">
    <source>
        <dbReference type="ARBA" id="ARBA00022833"/>
    </source>
</evidence>
<keyword evidence="6" id="KW-1185">Reference proteome</keyword>
<accession>A0AAE3E1U1</accession>
<keyword evidence="3" id="KW-0862">Zinc</keyword>
<dbReference type="Proteomes" id="UP001198242">
    <property type="component" value="Unassembled WGS sequence"/>
</dbReference>
<gene>
    <name evidence="5" type="ORF">LKE05_12905</name>
</gene>
<dbReference type="PANTHER" id="PTHR30313:SF2">
    <property type="entry name" value="DNA PRIMASE"/>
    <property type="match status" value="1"/>
</dbReference>
<dbReference type="InterPro" id="IPR002694">
    <property type="entry name" value="Znf_CHC2"/>
</dbReference>
<dbReference type="GO" id="GO:0003899">
    <property type="term" value="F:DNA-directed RNA polymerase activity"/>
    <property type="evidence" value="ECO:0007669"/>
    <property type="project" value="InterPro"/>
</dbReference>
<evidence type="ECO:0000256" key="1">
    <source>
        <dbReference type="ARBA" id="ARBA00022723"/>
    </source>
</evidence>
<dbReference type="InterPro" id="IPR036977">
    <property type="entry name" value="DNA_primase_Znf_CHC2"/>
</dbReference>
<sequence length="203" mass="24122">MIEYTEYIKENVSIIDIVERAGINLKHNKACCPFHHEKTPSFSVHPKKNIFKCFGCGIGGDVIEFTRMFYNTDFIGAVKILNTEFNLGIEFNKKVSIKPAEKEKYIEKGLNRVINKIYVRRFKSVEMALIAYYRRLHQIIIYYIPPHNMSLCKFKSEYIQALKDIDRIEYYCDIMLYGDFEEKKRLVETEEVKKIERKYSTKQ</sequence>
<dbReference type="GO" id="GO:0005737">
    <property type="term" value="C:cytoplasm"/>
    <property type="evidence" value="ECO:0007669"/>
    <property type="project" value="TreeGrafter"/>
</dbReference>
<dbReference type="GO" id="GO:0003677">
    <property type="term" value="F:DNA binding"/>
    <property type="evidence" value="ECO:0007669"/>
    <property type="project" value="InterPro"/>
</dbReference>
<evidence type="ECO:0000313" key="6">
    <source>
        <dbReference type="Proteomes" id="UP001198242"/>
    </source>
</evidence>
<dbReference type="InterPro" id="IPR050219">
    <property type="entry name" value="DnaG_primase"/>
</dbReference>
<proteinExistence type="predicted"/>
<dbReference type="EMBL" id="JAJEQM010000022">
    <property type="protein sequence ID" value="MCC2211680.1"/>
    <property type="molecule type" value="Genomic_DNA"/>
</dbReference>
<dbReference type="GO" id="GO:0008270">
    <property type="term" value="F:zinc ion binding"/>
    <property type="evidence" value="ECO:0007669"/>
    <property type="project" value="UniProtKB-KW"/>
</dbReference>
<dbReference type="AlphaFoldDB" id="A0AAE3E1U1"/>
<dbReference type="Pfam" id="PF01807">
    <property type="entry name" value="Zn_ribbon_DnaG"/>
    <property type="match status" value="1"/>
</dbReference>
<dbReference type="SMART" id="SM00400">
    <property type="entry name" value="ZnF_CHCC"/>
    <property type="match status" value="1"/>
</dbReference>
<protein>
    <submittedName>
        <fullName evidence="5">CHC2 zinc finger domain-containing protein</fullName>
    </submittedName>
</protein>
<keyword evidence="1" id="KW-0479">Metal-binding</keyword>
<dbReference type="GO" id="GO:0006269">
    <property type="term" value="P:DNA replication, synthesis of primer"/>
    <property type="evidence" value="ECO:0007669"/>
    <property type="project" value="TreeGrafter"/>
</dbReference>
<dbReference type="Gene3D" id="3.90.580.10">
    <property type="entry name" value="Zinc finger, CHC2-type domain"/>
    <property type="match status" value="1"/>
</dbReference>
<comment type="caution">
    <text evidence="5">The sequence shown here is derived from an EMBL/GenBank/DDBJ whole genome shotgun (WGS) entry which is preliminary data.</text>
</comment>
<evidence type="ECO:0000259" key="4">
    <source>
        <dbReference type="SMART" id="SM00400"/>
    </source>
</evidence>
<evidence type="ECO:0000313" key="5">
    <source>
        <dbReference type="EMBL" id="MCC2211680.1"/>
    </source>
</evidence>
<reference evidence="5 6" key="1">
    <citation type="submission" date="2021-10" db="EMBL/GenBank/DDBJ databases">
        <title>Anaerobic single-cell dispensing facilitates the cultivation of human gut bacteria.</title>
        <authorList>
            <person name="Afrizal A."/>
        </authorList>
    </citation>
    <scope>NUCLEOTIDE SEQUENCE [LARGE SCALE GENOMIC DNA]</scope>
    <source>
        <strain evidence="5 6">CLA-AA-H232</strain>
    </source>
</reference>
<evidence type="ECO:0000256" key="2">
    <source>
        <dbReference type="ARBA" id="ARBA00022771"/>
    </source>
</evidence>
<feature type="domain" description="Zinc finger CHC2-type" evidence="4">
    <location>
        <begin position="28"/>
        <end position="82"/>
    </location>
</feature>
<name>A0AAE3E1U1_9FIRM</name>
<dbReference type="SUPFAM" id="SSF57783">
    <property type="entry name" value="Zinc beta-ribbon"/>
    <property type="match status" value="1"/>
</dbReference>
<dbReference type="RefSeq" id="WP_308457113.1">
    <property type="nucleotide sequence ID" value="NZ_JAJEQM010000022.1"/>
</dbReference>
<organism evidence="5 6">
    <name type="scientific">Hominilimicola fabiformis</name>
    <dbReference type="NCBI Taxonomy" id="2885356"/>
    <lineage>
        <taxon>Bacteria</taxon>
        <taxon>Bacillati</taxon>
        <taxon>Bacillota</taxon>
        <taxon>Clostridia</taxon>
        <taxon>Eubacteriales</taxon>
        <taxon>Oscillospiraceae</taxon>
        <taxon>Hominilimicola</taxon>
    </lineage>
</organism>